<dbReference type="Proteomes" id="UP000186156">
    <property type="component" value="Unassembled WGS sequence"/>
</dbReference>
<evidence type="ECO:0000313" key="3">
    <source>
        <dbReference type="Proteomes" id="UP000186156"/>
    </source>
</evidence>
<reference evidence="3" key="1">
    <citation type="submission" date="2017-01" db="EMBL/GenBank/DDBJ databases">
        <authorList>
            <person name="Varghese N."/>
            <person name="Submissions S."/>
        </authorList>
    </citation>
    <scope>NUCLEOTIDE SEQUENCE [LARGE SCALE GENOMIC DNA]</scope>
    <source>
        <strain evidence="3">DSM 16176</strain>
    </source>
</reference>
<evidence type="ECO:0000313" key="2">
    <source>
        <dbReference type="EMBL" id="SIS85290.1"/>
    </source>
</evidence>
<keyword evidence="1" id="KW-0472">Membrane</keyword>
<accession>A0A1N7MGY8</accession>
<gene>
    <name evidence="2" type="ORF">SAMN05421799_105138</name>
</gene>
<sequence>MELTRSELQQLIGAFAAYVDEDRRMNQLQLAETRIVKVRQQIEKEYGHYDQVRRHALGILQAADVQLVRRETMKTASEELMLSAPRYWLAPALVALAAWIHDDPQLANRAVAEALRRHASKTCLFFALVCRRAGRYQASTAWLEHYFSLQSPTALEREAVVLVDAVTNGAFGVDARTRSQTVFQEWLEILAEQPGFVRQQQADWTAAFQSYVRQVQTDTFPYLARYSPTWPELQAVLSQARVHEEILSTYQQLFEGPVEAAPTLVEQVDALLEKLVSHFDEEERPLRRQERHLQLIIDCNGDVDGATARLQQEEASFQKTVHFGELLTQASFHPQSSHASLATRRFSIALSREWAKQAHANLTASYRAKCPRTVDIQIKNWKGQTTDGTNEEELIQSIHRHLDEVLAQQLRQNRPKFWDWTLLVLGGGGLASSADAGLLAAIGGGAFLLLFLLRFVGRRQRRKQLLQNIEKARAEYEHALRAVLADVVEYRRAYEAADAQAERVTEFLASLSSEDFVYSGFDPHRLVLTS</sequence>
<keyword evidence="1" id="KW-1133">Transmembrane helix</keyword>
<dbReference type="AlphaFoldDB" id="A0A1N7MGY8"/>
<dbReference type="STRING" id="252246.SAMN05421799_105138"/>
<organism evidence="2 3">
    <name type="scientific">Alicyclobacillus vulcanalis</name>
    <dbReference type="NCBI Taxonomy" id="252246"/>
    <lineage>
        <taxon>Bacteria</taxon>
        <taxon>Bacillati</taxon>
        <taxon>Bacillota</taxon>
        <taxon>Bacilli</taxon>
        <taxon>Bacillales</taxon>
        <taxon>Alicyclobacillaceae</taxon>
        <taxon>Alicyclobacillus</taxon>
    </lineage>
</organism>
<name>A0A1N7MGY8_9BACL</name>
<dbReference type="EMBL" id="FTOO01000005">
    <property type="protein sequence ID" value="SIS85290.1"/>
    <property type="molecule type" value="Genomic_DNA"/>
</dbReference>
<keyword evidence="3" id="KW-1185">Reference proteome</keyword>
<proteinExistence type="predicted"/>
<feature type="transmembrane region" description="Helical" evidence="1">
    <location>
        <begin position="436"/>
        <end position="456"/>
    </location>
</feature>
<evidence type="ECO:0000256" key="1">
    <source>
        <dbReference type="SAM" id="Phobius"/>
    </source>
</evidence>
<protein>
    <submittedName>
        <fullName evidence="2">Uncharacterized protein</fullName>
    </submittedName>
</protein>
<keyword evidence="1" id="KW-0812">Transmembrane</keyword>